<dbReference type="PANTHER" id="PTHR30514:SF9">
    <property type="entry name" value="TRANSCRIPTIONAL REGULATOR"/>
    <property type="match status" value="1"/>
</dbReference>
<dbReference type="CDD" id="cd05013">
    <property type="entry name" value="SIS_RpiR"/>
    <property type="match status" value="1"/>
</dbReference>
<protein>
    <submittedName>
        <fullName evidence="7">RpiR family transcriptional regulatory protein</fullName>
    </submittedName>
    <submittedName>
        <fullName evidence="6">Sialic acid utilization regulator, RpiR family</fullName>
    </submittedName>
</protein>
<feature type="domain" description="HTH rpiR-type" evidence="4">
    <location>
        <begin position="11"/>
        <end position="87"/>
    </location>
</feature>
<dbReference type="AlphaFoldDB" id="A0A085U2V1"/>
<dbReference type="InterPro" id="IPR000281">
    <property type="entry name" value="HTH_RpiR"/>
</dbReference>
<dbReference type="PROSITE" id="PS51071">
    <property type="entry name" value="HTH_RPIR"/>
    <property type="match status" value="1"/>
</dbReference>
<keyword evidence="2" id="KW-0238">DNA-binding</keyword>
<dbReference type="RefSeq" id="WP_038245227.1">
    <property type="nucleotide sequence ID" value="NZ_CABIHR010000015.1"/>
</dbReference>
<evidence type="ECO:0000259" key="5">
    <source>
        <dbReference type="PROSITE" id="PS51464"/>
    </source>
</evidence>
<reference evidence="7 8" key="2">
    <citation type="submission" date="2018-06" db="EMBL/GenBank/DDBJ databases">
        <authorList>
            <consortium name="Pathogen Informatics"/>
            <person name="Doyle S."/>
        </authorList>
    </citation>
    <scope>NUCLEOTIDE SEQUENCE [LARGE SCALE GENOMIC DNA]</scope>
    <source>
        <strain evidence="7 8">NCTC10476</strain>
    </source>
</reference>
<dbReference type="SUPFAM" id="SSF53697">
    <property type="entry name" value="SIS domain"/>
    <property type="match status" value="1"/>
</dbReference>
<dbReference type="SUPFAM" id="SSF46689">
    <property type="entry name" value="Homeodomain-like"/>
    <property type="match status" value="1"/>
</dbReference>
<dbReference type="PANTHER" id="PTHR30514">
    <property type="entry name" value="GLUCOKINASE"/>
    <property type="match status" value="1"/>
</dbReference>
<sequence length="294" mass="31496">MKTGRPRFQPGKILDALGAMQNSLTRSAQRIAAYILTEPAKVTQLSIADLSSLTQAGEATIIRFCRTLGYKGFHDFKMDLAIEIATSNITTDENSLLDADVQDSDDTLTIGSKLQSAINNVLSETLNLLSLECVEQVVKLLRPAERICIFGVGSSGITAEDAKAKLMRIGLRVDAATNNHFMYMQASLMKAGDVAIGISHSGTSAETVEALRLAKLAGATTVALTHNMGSRITELADYVLINGNRQGKLQGDSIGTKIAQLFVLDLIYALLVKADPAQAESTKRKTTQAVSHNG</sequence>
<dbReference type="Pfam" id="PF01380">
    <property type="entry name" value="SIS"/>
    <property type="match status" value="1"/>
</dbReference>
<dbReference type="GeneID" id="66880221"/>
<name>A0A085U2V1_YERRU</name>
<dbReference type="EMBL" id="UHJG01000001">
    <property type="protein sequence ID" value="SUQ01753.1"/>
    <property type="molecule type" value="Genomic_DNA"/>
</dbReference>
<dbReference type="Gene3D" id="3.40.50.10490">
    <property type="entry name" value="Glucose-6-phosphate isomerase like protein, domain 1"/>
    <property type="match status" value="1"/>
</dbReference>
<dbReference type="Proteomes" id="UP000255169">
    <property type="component" value="Unassembled WGS sequence"/>
</dbReference>
<dbReference type="GO" id="GO:0003677">
    <property type="term" value="F:DNA binding"/>
    <property type="evidence" value="ECO:0007669"/>
    <property type="project" value="UniProtKB-KW"/>
</dbReference>
<dbReference type="GO" id="GO:0003700">
    <property type="term" value="F:DNA-binding transcription factor activity"/>
    <property type="evidence" value="ECO:0007669"/>
    <property type="project" value="InterPro"/>
</dbReference>
<dbReference type="InterPro" id="IPR046348">
    <property type="entry name" value="SIS_dom_sf"/>
</dbReference>
<proteinExistence type="predicted"/>
<dbReference type="STRING" id="29486.UGYR_05365"/>
<organism evidence="6">
    <name type="scientific">Yersinia ruckeri</name>
    <dbReference type="NCBI Taxonomy" id="29486"/>
    <lineage>
        <taxon>Bacteria</taxon>
        <taxon>Pseudomonadati</taxon>
        <taxon>Pseudomonadota</taxon>
        <taxon>Gammaproteobacteria</taxon>
        <taxon>Enterobacterales</taxon>
        <taxon>Yersiniaceae</taxon>
        <taxon>Yersinia</taxon>
    </lineage>
</organism>
<dbReference type="KEGG" id="yrb:UGYR_05365"/>
<dbReference type="PROSITE" id="PS51464">
    <property type="entry name" value="SIS"/>
    <property type="match status" value="1"/>
</dbReference>
<dbReference type="InterPro" id="IPR035472">
    <property type="entry name" value="RpiR-like_SIS"/>
</dbReference>
<gene>
    <name evidence="7" type="primary">ybbH_2</name>
    <name evidence="6" type="ORF">CSF007_12970</name>
    <name evidence="7" type="ORF">NCTC10476_03128</name>
</gene>
<dbReference type="PATRIC" id="fig|29486.44.peg.3336"/>
<evidence type="ECO:0000313" key="7">
    <source>
        <dbReference type="EMBL" id="SUQ01753.1"/>
    </source>
</evidence>
<dbReference type="InterPro" id="IPR036388">
    <property type="entry name" value="WH-like_DNA-bd_sf"/>
</dbReference>
<keyword evidence="8" id="KW-1185">Reference proteome</keyword>
<evidence type="ECO:0000256" key="2">
    <source>
        <dbReference type="ARBA" id="ARBA00023125"/>
    </source>
</evidence>
<evidence type="ECO:0000313" key="8">
    <source>
        <dbReference type="Proteomes" id="UP000255169"/>
    </source>
</evidence>
<dbReference type="eggNOG" id="COG1737">
    <property type="taxonomic scope" value="Bacteria"/>
</dbReference>
<dbReference type="InterPro" id="IPR001347">
    <property type="entry name" value="SIS_dom"/>
</dbReference>
<evidence type="ECO:0000313" key="6">
    <source>
        <dbReference type="EMBL" id="CEK28326.1"/>
    </source>
</evidence>
<dbReference type="GO" id="GO:1901135">
    <property type="term" value="P:carbohydrate derivative metabolic process"/>
    <property type="evidence" value="ECO:0007669"/>
    <property type="project" value="InterPro"/>
</dbReference>
<evidence type="ECO:0000259" key="4">
    <source>
        <dbReference type="PROSITE" id="PS51071"/>
    </source>
</evidence>
<feature type="domain" description="SIS" evidence="5">
    <location>
        <begin position="137"/>
        <end position="277"/>
    </location>
</feature>
<dbReference type="OrthoDB" id="370421at2"/>
<keyword evidence="1" id="KW-0805">Transcription regulation</keyword>
<dbReference type="InterPro" id="IPR047640">
    <property type="entry name" value="RpiR-like"/>
</dbReference>
<accession>A0A085U2V1</accession>
<keyword evidence="3" id="KW-0804">Transcription</keyword>
<dbReference type="GO" id="GO:0097367">
    <property type="term" value="F:carbohydrate derivative binding"/>
    <property type="evidence" value="ECO:0007669"/>
    <property type="project" value="InterPro"/>
</dbReference>
<dbReference type="InterPro" id="IPR009057">
    <property type="entry name" value="Homeodomain-like_sf"/>
</dbReference>
<evidence type="ECO:0000256" key="1">
    <source>
        <dbReference type="ARBA" id="ARBA00023015"/>
    </source>
</evidence>
<evidence type="ECO:0000256" key="3">
    <source>
        <dbReference type="ARBA" id="ARBA00023163"/>
    </source>
</evidence>
<reference evidence="6" key="1">
    <citation type="journal article" date="2015" name="Genome Announc.">
        <title>Complete Genome Sequence of Yersinia ruckeri Strain CSF007-82, Etiologic Agent of Red Mouth Disease in Salmonid Fish.</title>
        <authorList>
            <person name="Nelson M.C."/>
            <person name="LaPatra S.E."/>
            <person name="Welch T.J."/>
            <person name="Graf J."/>
        </authorList>
    </citation>
    <scope>NUCLEOTIDE SEQUENCE</scope>
    <source>
        <strain evidence="6">CSF007-82</strain>
    </source>
</reference>
<dbReference type="EMBL" id="LN681231">
    <property type="protein sequence ID" value="CEK28326.1"/>
    <property type="molecule type" value="Genomic_DNA"/>
</dbReference>
<dbReference type="Pfam" id="PF01418">
    <property type="entry name" value="HTH_6"/>
    <property type="match status" value="1"/>
</dbReference>
<dbReference type="Gene3D" id="1.10.10.10">
    <property type="entry name" value="Winged helix-like DNA-binding domain superfamily/Winged helix DNA-binding domain"/>
    <property type="match status" value="1"/>
</dbReference>